<protein>
    <submittedName>
        <fullName evidence="1">Uncharacterized protein</fullName>
    </submittedName>
</protein>
<dbReference type="EMBL" id="BAAATL010000028">
    <property type="protein sequence ID" value="GAA2497891.1"/>
    <property type="molecule type" value="Genomic_DNA"/>
</dbReference>
<evidence type="ECO:0000313" key="1">
    <source>
        <dbReference type="EMBL" id="GAA2497891.1"/>
    </source>
</evidence>
<accession>A0ABN3M8U0</accession>
<evidence type="ECO:0000313" key="2">
    <source>
        <dbReference type="Proteomes" id="UP001501721"/>
    </source>
</evidence>
<dbReference type="Proteomes" id="UP001501721">
    <property type="component" value="Unassembled WGS sequence"/>
</dbReference>
<reference evidence="1 2" key="1">
    <citation type="journal article" date="2019" name="Int. J. Syst. Evol. Microbiol.">
        <title>The Global Catalogue of Microorganisms (GCM) 10K type strain sequencing project: providing services to taxonomists for standard genome sequencing and annotation.</title>
        <authorList>
            <consortium name="The Broad Institute Genomics Platform"/>
            <consortium name="The Broad Institute Genome Sequencing Center for Infectious Disease"/>
            <person name="Wu L."/>
            <person name="Ma J."/>
        </authorList>
    </citation>
    <scope>NUCLEOTIDE SEQUENCE [LARGE SCALE GENOMIC DNA]</scope>
    <source>
        <strain evidence="1 2">JCM 6923</strain>
    </source>
</reference>
<organism evidence="1 2">
    <name type="scientific">Streptomyces graminearus</name>
    <dbReference type="NCBI Taxonomy" id="284030"/>
    <lineage>
        <taxon>Bacteria</taxon>
        <taxon>Bacillati</taxon>
        <taxon>Actinomycetota</taxon>
        <taxon>Actinomycetes</taxon>
        <taxon>Kitasatosporales</taxon>
        <taxon>Streptomycetaceae</taxon>
        <taxon>Streptomyces</taxon>
    </lineage>
</organism>
<proteinExistence type="predicted"/>
<gene>
    <name evidence="1" type="ORF">GCM10010422_52630</name>
</gene>
<sequence length="89" mass="9639">MLARLPAAWDRGRAGAGVPHGRTVAEHPAHPPRIRRHIQEGLRFVTGDAALRAVCLASAAFRFFFSAVTIGCLLFPPRALHICRARSSG</sequence>
<name>A0ABN3M8U0_9ACTN</name>
<keyword evidence="2" id="KW-1185">Reference proteome</keyword>
<comment type="caution">
    <text evidence="1">The sequence shown here is derived from an EMBL/GenBank/DDBJ whole genome shotgun (WGS) entry which is preliminary data.</text>
</comment>